<dbReference type="GO" id="GO:0009251">
    <property type="term" value="P:glucan catabolic process"/>
    <property type="evidence" value="ECO:0007669"/>
    <property type="project" value="TreeGrafter"/>
</dbReference>
<dbReference type="STRING" id="927664.SAMN05421780_102394"/>
<dbReference type="PANTHER" id="PTHR31297">
    <property type="entry name" value="GLUCAN ENDO-1,6-BETA-GLUCOSIDASE B"/>
    <property type="match status" value="1"/>
</dbReference>
<organism evidence="6 7">
    <name type="scientific">Flexibacter flexilis DSM 6793</name>
    <dbReference type="NCBI Taxonomy" id="927664"/>
    <lineage>
        <taxon>Bacteria</taxon>
        <taxon>Pseudomonadati</taxon>
        <taxon>Bacteroidota</taxon>
        <taxon>Cytophagia</taxon>
        <taxon>Cytophagales</taxon>
        <taxon>Flexibacteraceae</taxon>
        <taxon>Flexibacter</taxon>
    </lineage>
</organism>
<feature type="domain" description="Glycoside hydrolase family 5" evidence="5">
    <location>
        <begin position="98"/>
        <end position="338"/>
    </location>
</feature>
<dbReference type="GO" id="GO:0008422">
    <property type="term" value="F:beta-glucosidase activity"/>
    <property type="evidence" value="ECO:0007669"/>
    <property type="project" value="TreeGrafter"/>
</dbReference>
<gene>
    <name evidence="6" type="ORF">SAMN05421780_102394</name>
</gene>
<feature type="signal peptide" evidence="4">
    <location>
        <begin position="1"/>
        <end position="21"/>
    </location>
</feature>
<evidence type="ECO:0000259" key="5">
    <source>
        <dbReference type="Pfam" id="PF00150"/>
    </source>
</evidence>
<keyword evidence="4" id="KW-0732">Signal</keyword>
<dbReference type="EMBL" id="FOLE01000002">
    <property type="protein sequence ID" value="SFC04949.1"/>
    <property type="molecule type" value="Genomic_DNA"/>
</dbReference>
<dbReference type="InterPro" id="IPR017853">
    <property type="entry name" value="GH"/>
</dbReference>
<keyword evidence="1 3" id="KW-0378">Hydrolase</keyword>
<dbReference type="GO" id="GO:0009986">
    <property type="term" value="C:cell surface"/>
    <property type="evidence" value="ECO:0007669"/>
    <property type="project" value="TreeGrafter"/>
</dbReference>
<evidence type="ECO:0000256" key="3">
    <source>
        <dbReference type="RuleBase" id="RU361153"/>
    </source>
</evidence>
<evidence type="ECO:0000256" key="2">
    <source>
        <dbReference type="ARBA" id="ARBA00023295"/>
    </source>
</evidence>
<evidence type="ECO:0000313" key="7">
    <source>
        <dbReference type="Proteomes" id="UP000199514"/>
    </source>
</evidence>
<dbReference type="InterPro" id="IPR050386">
    <property type="entry name" value="Glycosyl_hydrolase_5"/>
</dbReference>
<dbReference type="RefSeq" id="WP_091509506.1">
    <property type="nucleotide sequence ID" value="NZ_FOLE01000002.1"/>
</dbReference>
<evidence type="ECO:0000256" key="1">
    <source>
        <dbReference type="ARBA" id="ARBA00022801"/>
    </source>
</evidence>
<dbReference type="SUPFAM" id="SSF51445">
    <property type="entry name" value="(Trans)glycosidases"/>
    <property type="match status" value="1"/>
</dbReference>
<dbReference type="PANTHER" id="PTHR31297:SF13">
    <property type="entry name" value="PUTATIVE-RELATED"/>
    <property type="match status" value="1"/>
</dbReference>
<name>A0A1I1FZB8_9BACT</name>
<dbReference type="Proteomes" id="UP000199514">
    <property type="component" value="Unassembled WGS sequence"/>
</dbReference>
<keyword evidence="7" id="KW-1185">Reference proteome</keyword>
<dbReference type="Pfam" id="PF00150">
    <property type="entry name" value="Cellulase"/>
    <property type="match status" value="1"/>
</dbReference>
<proteinExistence type="inferred from homology"/>
<dbReference type="InterPro" id="IPR018087">
    <property type="entry name" value="Glyco_hydro_5_CS"/>
</dbReference>
<dbReference type="PROSITE" id="PS00659">
    <property type="entry name" value="GLYCOSYL_HYDROL_F5"/>
    <property type="match status" value="1"/>
</dbReference>
<comment type="similarity">
    <text evidence="3">Belongs to the glycosyl hydrolase 5 (cellulase A) family.</text>
</comment>
<dbReference type="OrthoDB" id="9800955at2"/>
<evidence type="ECO:0000256" key="4">
    <source>
        <dbReference type="SAM" id="SignalP"/>
    </source>
</evidence>
<dbReference type="InterPro" id="IPR001547">
    <property type="entry name" value="Glyco_hydro_5"/>
</dbReference>
<dbReference type="Gene3D" id="3.20.20.80">
    <property type="entry name" value="Glycosidases"/>
    <property type="match status" value="1"/>
</dbReference>
<dbReference type="GO" id="GO:0005576">
    <property type="term" value="C:extracellular region"/>
    <property type="evidence" value="ECO:0007669"/>
    <property type="project" value="TreeGrafter"/>
</dbReference>
<dbReference type="AlphaFoldDB" id="A0A1I1FZB8"/>
<sequence>MKQYFFALTVALSLLSSSVWAGINAPKSAKIFRTQGQQLITPNGQPIILKGTNLGNWLVPEGYMFKTGKVSSPAKIDELFLQLIGPDSTERFWQQFLENYITYEDIKYLKKSGANHVRVPFHYKLFTNDLYMGTRNAGFKYLDKVIEWCKRENMYVLLDMHCAPGGQTGDNIDDSNGYPYLYFSESSQQLMSDIWVKIAKKYKNESIVIGYDIVNEPFAHYFLKDIKDYNHRLFLLYKRMIADIRKVDKSHAIFLNGSVWAGDFGVFESILDDNVVYEFHKYWFEVNQESVQQYLDFSKKHNVPIYIGETGENSDEWVKKFRILLDENKINWCYWPYKKMNNTAGIMNFEEPEDFNLISKFAESDRSSFEKIRENMPDRNKVQKALHLFLKNSLYQHNFQNKGYIDGLGFKVQ</sequence>
<keyword evidence="2 3" id="KW-0326">Glycosidase</keyword>
<protein>
    <submittedName>
        <fullName evidence="6">Aryl-phospho-beta-D-glucosidase BglC, GH1 family</fullName>
    </submittedName>
</protein>
<evidence type="ECO:0000313" key="6">
    <source>
        <dbReference type="EMBL" id="SFC04949.1"/>
    </source>
</evidence>
<reference evidence="6 7" key="1">
    <citation type="submission" date="2016-10" db="EMBL/GenBank/DDBJ databases">
        <authorList>
            <person name="de Groot N.N."/>
        </authorList>
    </citation>
    <scope>NUCLEOTIDE SEQUENCE [LARGE SCALE GENOMIC DNA]</scope>
    <source>
        <strain evidence="6 7">DSM 6793</strain>
    </source>
</reference>
<accession>A0A1I1FZB8</accession>
<feature type="chain" id="PRO_5011675515" evidence="4">
    <location>
        <begin position="22"/>
        <end position="413"/>
    </location>
</feature>